<dbReference type="GO" id="GO:0003756">
    <property type="term" value="F:protein disulfide isomerase activity"/>
    <property type="evidence" value="ECO:0007669"/>
    <property type="project" value="UniProtKB-EC"/>
</dbReference>
<dbReference type="SUPFAM" id="SSF52833">
    <property type="entry name" value="Thioredoxin-like"/>
    <property type="match status" value="4"/>
</dbReference>
<dbReference type="FunFam" id="3.40.30.10:FF:000042">
    <property type="entry name" value="protein disulfide-isomerase A2"/>
    <property type="match status" value="1"/>
</dbReference>
<evidence type="ECO:0000256" key="1">
    <source>
        <dbReference type="ARBA" id="ARBA00001182"/>
    </source>
</evidence>
<evidence type="ECO:0000256" key="5">
    <source>
        <dbReference type="ARBA" id="ARBA00022729"/>
    </source>
</evidence>
<dbReference type="OrthoDB" id="72053at2759"/>
<feature type="domain" description="Thioredoxin" evidence="11">
    <location>
        <begin position="223"/>
        <end position="373"/>
    </location>
</feature>
<dbReference type="PANTHER" id="PTHR18929:SF58">
    <property type="entry name" value="PROTEIN DISULFIDE-ISOMERASE-LIKE PROTEIN OF THE TESTIS"/>
    <property type="match status" value="1"/>
</dbReference>
<evidence type="ECO:0000256" key="3">
    <source>
        <dbReference type="ARBA" id="ARBA00006347"/>
    </source>
</evidence>
<gene>
    <name evidence="12" type="ORF">ASZ78_015984</name>
</gene>
<keyword evidence="7" id="KW-0256">Endoplasmic reticulum</keyword>
<comment type="caution">
    <text evidence="12">The sequence shown here is derived from an EMBL/GenBank/DDBJ whole genome shotgun (WGS) entry which is preliminary data.</text>
</comment>
<sequence>MDVTDQHDLRKEFNIQEFPTVKFFVDGIREAPIDCKGVRRASAFITWLKRRTGPSTVLINSTDQVEDIINANDLSVIGFFKELQNDSVEIFCETAKDVPEMSFGMTSSEDICAHYGIQMNTLIVFKKFYLRGMEQMLSVVFQTSVKIFDVPVENHILLFIPMNSKTFNETYENFKYAAAEFRGKIMFVLVNTNETRNGRIFEYFHIREVDVPAVRILNLTSQAKYKMPADEVTVENIRHFCQSYLDGKAKIHLSSEEIAEDWDKVPVKVLVGKNFNKIVFNRTMTVFVMFYAPWSYDCRKILPIWDKLGEKYQSHEGIIIAKIDITANDVLSVVMDRYPFFRLFPAGPDFQEVPYAGEHNLEAFSEFLEEQIKMKAETREKVGM</sequence>
<name>A0A226MTY9_CALSU</name>
<evidence type="ECO:0000256" key="4">
    <source>
        <dbReference type="ARBA" id="ARBA00012723"/>
    </source>
</evidence>
<dbReference type="InterPro" id="IPR013766">
    <property type="entry name" value="Thioredoxin_domain"/>
</dbReference>
<dbReference type="CDD" id="cd02981">
    <property type="entry name" value="PDI_b_family"/>
    <property type="match status" value="1"/>
</dbReference>
<dbReference type="GO" id="GO:0005788">
    <property type="term" value="C:endoplasmic reticulum lumen"/>
    <property type="evidence" value="ECO:0007669"/>
    <property type="project" value="UniProtKB-SubCell"/>
</dbReference>
<keyword evidence="9" id="KW-0413">Isomerase</keyword>
<keyword evidence="13" id="KW-1185">Reference proteome</keyword>
<evidence type="ECO:0000259" key="11">
    <source>
        <dbReference type="PROSITE" id="PS51352"/>
    </source>
</evidence>
<proteinExistence type="inferred from homology"/>
<keyword evidence="8" id="KW-1015">Disulfide bond</keyword>
<dbReference type="EMBL" id="MCFN01000445">
    <property type="protein sequence ID" value="OXB58786.1"/>
    <property type="molecule type" value="Genomic_DNA"/>
</dbReference>
<dbReference type="EC" id="5.3.4.1" evidence="4"/>
<evidence type="ECO:0000256" key="6">
    <source>
        <dbReference type="ARBA" id="ARBA00022737"/>
    </source>
</evidence>
<dbReference type="PANTHER" id="PTHR18929">
    <property type="entry name" value="PROTEIN DISULFIDE ISOMERASE"/>
    <property type="match status" value="1"/>
</dbReference>
<evidence type="ECO:0000256" key="8">
    <source>
        <dbReference type="ARBA" id="ARBA00023157"/>
    </source>
</evidence>
<organism evidence="12 13">
    <name type="scientific">Callipepla squamata</name>
    <name type="common">Scaled quail</name>
    <dbReference type="NCBI Taxonomy" id="9009"/>
    <lineage>
        <taxon>Eukaryota</taxon>
        <taxon>Metazoa</taxon>
        <taxon>Chordata</taxon>
        <taxon>Craniata</taxon>
        <taxon>Vertebrata</taxon>
        <taxon>Euteleostomi</taxon>
        <taxon>Archelosauria</taxon>
        <taxon>Archosauria</taxon>
        <taxon>Dinosauria</taxon>
        <taxon>Saurischia</taxon>
        <taxon>Theropoda</taxon>
        <taxon>Coelurosauria</taxon>
        <taxon>Aves</taxon>
        <taxon>Neognathae</taxon>
        <taxon>Galloanserae</taxon>
        <taxon>Galliformes</taxon>
        <taxon>Odontophoridae</taxon>
        <taxon>Callipepla</taxon>
    </lineage>
</organism>
<dbReference type="Gene3D" id="3.40.30.10">
    <property type="entry name" value="Glutaredoxin"/>
    <property type="match status" value="4"/>
</dbReference>
<reference evidence="12 13" key="1">
    <citation type="submission" date="2016-07" db="EMBL/GenBank/DDBJ databases">
        <title>Disparate Historic Effective Population Sizes Predicted by Modern Levels of Genome Diversity for the Scaled Quail (Callipepla squamata) and the Northern Bobwhite (Colinus virginianus): Inferences from First and Second Generation Draft Genome Assemblies for Sympatric New World Quail.</title>
        <authorList>
            <person name="Oldeschulte D.L."/>
            <person name="Halley Y.A."/>
            <person name="Bhattarai E.K."/>
            <person name="Brashear W.A."/>
            <person name="Hill J."/>
            <person name="Metz R.P."/>
            <person name="Johnson C.D."/>
            <person name="Rollins D."/>
            <person name="Peterson M.J."/>
            <person name="Bickhart D.M."/>
            <person name="Decker J.E."/>
            <person name="Seabury C.M."/>
        </authorList>
    </citation>
    <scope>NUCLEOTIDE SEQUENCE [LARGE SCALE GENOMIC DNA]</scope>
    <source>
        <strain evidence="12 13">Texas</strain>
        <tissue evidence="12">Leg muscle</tissue>
    </source>
</reference>
<evidence type="ECO:0000256" key="2">
    <source>
        <dbReference type="ARBA" id="ARBA00004319"/>
    </source>
</evidence>
<evidence type="ECO:0000313" key="12">
    <source>
        <dbReference type="EMBL" id="OXB58786.1"/>
    </source>
</evidence>
<comment type="subcellular location">
    <subcellularLocation>
        <location evidence="2">Endoplasmic reticulum lumen</location>
    </subcellularLocation>
</comment>
<dbReference type="PROSITE" id="PS51352">
    <property type="entry name" value="THIOREDOXIN_2"/>
    <property type="match status" value="1"/>
</dbReference>
<dbReference type="FunFam" id="3.40.30.10:FF:000167">
    <property type="entry name" value="Protein disulfide isomerase like, testis expressed"/>
    <property type="match status" value="1"/>
</dbReference>
<dbReference type="CDD" id="cd02961">
    <property type="entry name" value="PDI_a_family"/>
    <property type="match status" value="1"/>
</dbReference>
<dbReference type="CDD" id="cd02995">
    <property type="entry name" value="PDI_a_PDI_a'_C"/>
    <property type="match status" value="1"/>
</dbReference>
<keyword evidence="6" id="KW-0677">Repeat</keyword>
<dbReference type="STRING" id="9009.A0A226MTY9"/>
<dbReference type="CDD" id="cd02982">
    <property type="entry name" value="PDI_b'_family"/>
    <property type="match status" value="1"/>
</dbReference>
<dbReference type="AlphaFoldDB" id="A0A226MTY9"/>
<accession>A0A226MTY9</accession>
<dbReference type="Pfam" id="PF00085">
    <property type="entry name" value="Thioredoxin"/>
    <property type="match status" value="1"/>
</dbReference>
<comment type="similarity">
    <text evidence="3">Belongs to the protein disulfide isomerase family.</text>
</comment>
<protein>
    <recommendedName>
        <fullName evidence="4">protein disulfide-isomerase</fullName>
        <ecNumber evidence="4">5.3.4.1</ecNumber>
    </recommendedName>
</protein>
<dbReference type="GO" id="GO:0006457">
    <property type="term" value="P:protein folding"/>
    <property type="evidence" value="ECO:0007669"/>
    <property type="project" value="TreeGrafter"/>
</dbReference>
<keyword evidence="5" id="KW-0732">Signal</keyword>
<dbReference type="Proteomes" id="UP000198323">
    <property type="component" value="Unassembled WGS sequence"/>
</dbReference>
<keyword evidence="10" id="KW-0676">Redox-active center</keyword>
<evidence type="ECO:0000256" key="10">
    <source>
        <dbReference type="ARBA" id="ARBA00023284"/>
    </source>
</evidence>
<evidence type="ECO:0000256" key="7">
    <source>
        <dbReference type="ARBA" id="ARBA00022824"/>
    </source>
</evidence>
<comment type="catalytic activity">
    <reaction evidence="1">
        <text>Catalyzes the rearrangement of -S-S- bonds in proteins.</text>
        <dbReference type="EC" id="5.3.4.1"/>
    </reaction>
</comment>
<dbReference type="InterPro" id="IPR036249">
    <property type="entry name" value="Thioredoxin-like_sf"/>
</dbReference>
<evidence type="ECO:0000256" key="9">
    <source>
        <dbReference type="ARBA" id="ARBA00023235"/>
    </source>
</evidence>
<evidence type="ECO:0000313" key="13">
    <source>
        <dbReference type="Proteomes" id="UP000198323"/>
    </source>
</evidence>
<dbReference type="Pfam" id="PF13848">
    <property type="entry name" value="Thioredoxin_6"/>
    <property type="match status" value="1"/>
</dbReference>